<evidence type="ECO:0000259" key="8">
    <source>
        <dbReference type="SMART" id="SM00385"/>
    </source>
</evidence>
<dbReference type="Gene3D" id="1.10.472.10">
    <property type="entry name" value="Cyclin-like"/>
    <property type="match status" value="2"/>
</dbReference>
<comment type="function">
    <text evidence="5">Regulatory subunit of the cyclin-dependent kinase pair (CDK9/cyclin T) complex, also called positive transcription elongation factor B (P-TEFb), which is proposed to facilitate the transition from abortive to production elongation by phosphorylating the CTD (carboxy-terminal domain) of the large subunit of RNA polymerase II (RNAP II).</text>
</comment>
<evidence type="ECO:0000256" key="5">
    <source>
        <dbReference type="ARBA" id="ARBA00056850"/>
    </source>
</evidence>
<dbReference type="SUPFAM" id="SSF47954">
    <property type="entry name" value="Cyclin-like"/>
    <property type="match status" value="2"/>
</dbReference>
<dbReference type="OrthoDB" id="25002at2759"/>
<dbReference type="Proteomes" id="UP000494206">
    <property type="component" value="Unassembled WGS sequence"/>
</dbReference>
<evidence type="ECO:0000256" key="3">
    <source>
        <dbReference type="ARBA" id="ARBA00023127"/>
    </source>
</evidence>
<feature type="compositionally biased region" description="Basic and acidic residues" evidence="7">
    <location>
        <begin position="518"/>
        <end position="528"/>
    </location>
</feature>
<feature type="compositionally biased region" description="Basic and acidic residues" evidence="7">
    <location>
        <begin position="441"/>
        <end position="454"/>
    </location>
</feature>
<comment type="caution">
    <text evidence="9">The sequence shown here is derived from an EMBL/GenBank/DDBJ whole genome shotgun (WGS) entry which is preliminary data.</text>
</comment>
<feature type="domain" description="Cyclin-like" evidence="8">
    <location>
        <begin position="54"/>
        <end position="155"/>
    </location>
</feature>
<dbReference type="Pfam" id="PF00134">
    <property type="entry name" value="Cyclin_N"/>
    <property type="match status" value="1"/>
</dbReference>
<feature type="region of interest" description="Disordered" evidence="7">
    <location>
        <begin position="356"/>
        <end position="467"/>
    </location>
</feature>
<evidence type="ECO:0000313" key="9">
    <source>
        <dbReference type="EMBL" id="CAB3401266.1"/>
    </source>
</evidence>
<dbReference type="SMART" id="SM00385">
    <property type="entry name" value="CYCLIN"/>
    <property type="match status" value="2"/>
</dbReference>
<dbReference type="AlphaFoldDB" id="A0A8S1EJH6"/>
<evidence type="ECO:0000256" key="6">
    <source>
        <dbReference type="RuleBase" id="RU000383"/>
    </source>
</evidence>
<sequence>MSLNTNFHSDKGKKYGRSLFPWHFSKEDLIINTGSRQDGMTYEEELYNRQKACKFLSEMVINLTHAKGDHLATGVAAVILNRFFKFHSFKRLDYRDVAAACLFLAGKNEDSPRKLKYIVNTWWQLKYPHQKTFQSEAHFLSACELITALENCVLRTLAFDMNVELPHQFLLHLMHEIERGKGVYKDMVRTAYYLATDVLMVTDWSLRYSCSAIGAACLEIACFFHDLKMSEIAPPNYADNWYRKGDPHLTAEKLKEMVDEFLDVFSKHPELHIGSLKKIDTKGKVKIFEPSPVVSSTLPPPPAAPMLTAPKKIDMTTYKERQKSNLAAAAAVITTTSPRQSFLPDVQNPAELKKQLEKQKKEGMHVDTSHRDRYFEKTHTSEYRRLQRPHSNGDNKSERQFYNEDRRPDRPSSNGSYSEYLYPIGNDHADSKLPKRGHGGVKHEYEMSLKRSRTESSSSTSISSSTHISASLYDRHAGSKKSAYLKQVEATTMTQKHGTSDVLKPRHSSPSAYQKICMEMDNRQRQHSQDPSPPTCSPPEPPLNLRFAPPPPPPPVFIDMEMEDGELL</sequence>
<name>A0A8S1EJH6_9PELO</name>
<dbReference type="InterPro" id="IPR043198">
    <property type="entry name" value="Cyclin/Ssn8"/>
</dbReference>
<comment type="similarity">
    <text evidence="1">Belongs to the cyclin family. Cyclin C subfamily.</text>
</comment>
<dbReference type="InterPro" id="IPR013763">
    <property type="entry name" value="Cyclin-like_dom"/>
</dbReference>
<keyword evidence="4" id="KW-0804">Transcription</keyword>
<keyword evidence="10" id="KW-1185">Reference proteome</keyword>
<dbReference type="PANTHER" id="PTHR10026">
    <property type="entry name" value="CYCLIN"/>
    <property type="match status" value="1"/>
</dbReference>
<dbReference type="EMBL" id="CADEPM010000003">
    <property type="protein sequence ID" value="CAB3401266.1"/>
    <property type="molecule type" value="Genomic_DNA"/>
</dbReference>
<feature type="compositionally biased region" description="Pro residues" evidence="7">
    <location>
        <begin position="531"/>
        <end position="556"/>
    </location>
</feature>
<gene>
    <name evidence="9" type="ORF">CBOVIS_LOCUS4038</name>
</gene>
<evidence type="ECO:0000256" key="4">
    <source>
        <dbReference type="ARBA" id="ARBA00023163"/>
    </source>
</evidence>
<keyword evidence="3 6" id="KW-0195">Cyclin</keyword>
<dbReference type="GO" id="GO:0006357">
    <property type="term" value="P:regulation of transcription by RNA polymerase II"/>
    <property type="evidence" value="ECO:0007669"/>
    <property type="project" value="InterPro"/>
</dbReference>
<evidence type="ECO:0000256" key="2">
    <source>
        <dbReference type="ARBA" id="ARBA00023015"/>
    </source>
</evidence>
<dbReference type="Pfam" id="PF21797">
    <property type="entry name" value="CycT2-like_C"/>
    <property type="match status" value="1"/>
</dbReference>
<dbReference type="FunFam" id="1.10.472.10:FF:000181">
    <property type="entry name" value="Protein CBR-CIT-1.1"/>
    <property type="match status" value="1"/>
</dbReference>
<evidence type="ECO:0000313" key="10">
    <source>
        <dbReference type="Proteomes" id="UP000494206"/>
    </source>
</evidence>
<dbReference type="GO" id="GO:0016538">
    <property type="term" value="F:cyclin-dependent protein serine/threonine kinase regulator activity"/>
    <property type="evidence" value="ECO:0007669"/>
    <property type="project" value="InterPro"/>
</dbReference>
<protein>
    <recommendedName>
        <fullName evidence="8">Cyclin-like domain-containing protein</fullName>
    </recommendedName>
</protein>
<keyword evidence="2" id="KW-0805">Transcription regulation</keyword>
<evidence type="ECO:0000256" key="1">
    <source>
        <dbReference type="ARBA" id="ARBA00008638"/>
    </source>
</evidence>
<dbReference type="InterPro" id="IPR036915">
    <property type="entry name" value="Cyclin-like_sf"/>
</dbReference>
<feature type="compositionally biased region" description="Low complexity" evidence="7">
    <location>
        <begin position="455"/>
        <end position="467"/>
    </location>
</feature>
<evidence type="ECO:0000256" key="7">
    <source>
        <dbReference type="SAM" id="MobiDB-lite"/>
    </source>
</evidence>
<accession>A0A8S1EJH6</accession>
<feature type="compositionally biased region" description="Basic and acidic residues" evidence="7">
    <location>
        <begin position="356"/>
        <end position="410"/>
    </location>
</feature>
<organism evidence="9 10">
    <name type="scientific">Caenorhabditis bovis</name>
    <dbReference type="NCBI Taxonomy" id="2654633"/>
    <lineage>
        <taxon>Eukaryota</taxon>
        <taxon>Metazoa</taxon>
        <taxon>Ecdysozoa</taxon>
        <taxon>Nematoda</taxon>
        <taxon>Chromadorea</taxon>
        <taxon>Rhabditida</taxon>
        <taxon>Rhabditina</taxon>
        <taxon>Rhabditomorpha</taxon>
        <taxon>Rhabditoidea</taxon>
        <taxon>Rhabditidae</taxon>
        <taxon>Peloderinae</taxon>
        <taxon>Caenorhabditis</taxon>
    </lineage>
</organism>
<feature type="domain" description="Cyclin-like" evidence="8">
    <location>
        <begin position="172"/>
        <end position="263"/>
    </location>
</feature>
<dbReference type="InterPro" id="IPR006671">
    <property type="entry name" value="Cyclin_N"/>
</dbReference>
<proteinExistence type="inferred from homology"/>
<reference evidence="9 10" key="1">
    <citation type="submission" date="2020-04" db="EMBL/GenBank/DDBJ databases">
        <authorList>
            <person name="Laetsch R D."/>
            <person name="Stevens L."/>
            <person name="Kumar S."/>
            <person name="Blaxter L. M."/>
        </authorList>
    </citation>
    <scope>NUCLEOTIDE SEQUENCE [LARGE SCALE GENOMIC DNA]</scope>
</reference>
<feature type="region of interest" description="Disordered" evidence="7">
    <location>
        <begin position="491"/>
        <end position="568"/>
    </location>
</feature>